<evidence type="ECO:0000256" key="1">
    <source>
        <dbReference type="SAM" id="MobiDB-lite"/>
    </source>
</evidence>
<accession>A0A9W9KNX9</accession>
<proteinExistence type="predicted"/>
<reference evidence="2" key="2">
    <citation type="journal article" date="2023" name="IMA Fungus">
        <title>Comparative genomic study of the Penicillium genus elucidates a diverse pangenome and 15 lateral gene transfer events.</title>
        <authorList>
            <person name="Petersen C."/>
            <person name="Sorensen T."/>
            <person name="Nielsen M.R."/>
            <person name="Sondergaard T.E."/>
            <person name="Sorensen J.L."/>
            <person name="Fitzpatrick D.A."/>
            <person name="Frisvad J.C."/>
            <person name="Nielsen K.L."/>
        </authorList>
    </citation>
    <scope>NUCLEOTIDE SEQUENCE</scope>
    <source>
        <strain evidence="2">IBT 30761</strain>
    </source>
</reference>
<feature type="region of interest" description="Disordered" evidence="1">
    <location>
        <begin position="168"/>
        <end position="217"/>
    </location>
</feature>
<dbReference type="Proteomes" id="UP001149074">
    <property type="component" value="Unassembled WGS sequence"/>
</dbReference>
<reference evidence="2" key="1">
    <citation type="submission" date="2022-11" db="EMBL/GenBank/DDBJ databases">
        <authorList>
            <person name="Petersen C."/>
        </authorList>
    </citation>
    <scope>NUCLEOTIDE SEQUENCE</scope>
    <source>
        <strain evidence="2">IBT 30761</strain>
    </source>
</reference>
<protein>
    <submittedName>
        <fullName evidence="2">Uncharacterized protein</fullName>
    </submittedName>
</protein>
<sequence length="346" mass="37780">MERRYWNPRPLALRLWTSYFSLRVDTDGTWESRVVPASGNMKVSRLLPGPARSLPSAEHRRLSGIFDFQGSLNECKAPPSENHLFRLRPSDWRPTGSHPRATGSSPVKKATEKRRSSNISNENQNEKGKEKGGKVGGTNSPPTCSSGNISSVRVLIDHDKCRNGQHLGTAERSQLIASKPGGRQSGQRSPLSRPQLAERPSARLNAPSGPLAPRRAPWQTQTSFKAVRDIRTHQSQDDRYQMDMAPLLLDAAAAGDGMRPAWPPCVPRTIAPSCPASRPSDTVVRFPVFIQDTITAEDSAPSRGLVSATANLQTQGAWQPVLSFLSEEDAARRRRAGGYAGEHAGA</sequence>
<keyword evidence="3" id="KW-1185">Reference proteome</keyword>
<gene>
    <name evidence="2" type="ORF">N7532_000531</name>
</gene>
<dbReference type="GeneID" id="81352014"/>
<feature type="compositionally biased region" description="Basic and acidic residues" evidence="1">
    <location>
        <begin position="124"/>
        <end position="133"/>
    </location>
</feature>
<dbReference type="EMBL" id="JAPQKI010000001">
    <property type="protein sequence ID" value="KAJ5112486.1"/>
    <property type="molecule type" value="Genomic_DNA"/>
</dbReference>
<feature type="region of interest" description="Disordered" evidence="1">
    <location>
        <begin position="77"/>
        <end position="149"/>
    </location>
</feature>
<organism evidence="2 3">
    <name type="scientific">Penicillium argentinense</name>
    <dbReference type="NCBI Taxonomy" id="1131581"/>
    <lineage>
        <taxon>Eukaryota</taxon>
        <taxon>Fungi</taxon>
        <taxon>Dikarya</taxon>
        <taxon>Ascomycota</taxon>
        <taxon>Pezizomycotina</taxon>
        <taxon>Eurotiomycetes</taxon>
        <taxon>Eurotiomycetidae</taxon>
        <taxon>Eurotiales</taxon>
        <taxon>Aspergillaceae</taxon>
        <taxon>Penicillium</taxon>
    </lineage>
</organism>
<dbReference type="RefSeq" id="XP_056480259.1">
    <property type="nucleotide sequence ID" value="XM_056613035.1"/>
</dbReference>
<name>A0A9W9KNX9_9EURO</name>
<dbReference type="AlphaFoldDB" id="A0A9W9KNX9"/>
<comment type="caution">
    <text evidence="2">The sequence shown here is derived from an EMBL/GenBank/DDBJ whole genome shotgun (WGS) entry which is preliminary data.</text>
</comment>
<feature type="compositionally biased region" description="Polar residues" evidence="1">
    <location>
        <begin position="140"/>
        <end position="149"/>
    </location>
</feature>
<evidence type="ECO:0000313" key="3">
    <source>
        <dbReference type="Proteomes" id="UP001149074"/>
    </source>
</evidence>
<evidence type="ECO:0000313" key="2">
    <source>
        <dbReference type="EMBL" id="KAJ5112486.1"/>
    </source>
</evidence>